<dbReference type="EC" id="2.8.1.7" evidence="3"/>
<dbReference type="GO" id="GO:0031071">
    <property type="term" value="F:cysteine desulfurase activity"/>
    <property type="evidence" value="ECO:0007669"/>
    <property type="project" value="UniProtKB-EC"/>
</dbReference>
<gene>
    <name evidence="12" type="ORF">FH969_10630</name>
</gene>
<dbReference type="InterPro" id="IPR000192">
    <property type="entry name" value="Aminotrans_V_dom"/>
</dbReference>
<evidence type="ECO:0000256" key="8">
    <source>
        <dbReference type="ARBA" id="ARBA00023014"/>
    </source>
</evidence>
<evidence type="ECO:0000256" key="2">
    <source>
        <dbReference type="ARBA" id="ARBA00006490"/>
    </source>
</evidence>
<dbReference type="FunFam" id="3.40.640.10:FF:000084">
    <property type="entry name" value="IscS-like cysteine desulfurase"/>
    <property type="match status" value="1"/>
</dbReference>
<dbReference type="InterPro" id="IPR020578">
    <property type="entry name" value="Aminotrans_V_PyrdxlP_BS"/>
</dbReference>
<dbReference type="PROSITE" id="PS00595">
    <property type="entry name" value="AA_TRANSFER_CLASS_5"/>
    <property type="match status" value="1"/>
</dbReference>
<evidence type="ECO:0000313" key="12">
    <source>
        <dbReference type="EMBL" id="TNU73570.1"/>
    </source>
</evidence>
<keyword evidence="13" id="KW-1185">Reference proteome</keyword>
<dbReference type="RefSeq" id="WP_139987219.1">
    <property type="nucleotide sequence ID" value="NZ_VENP01000040.1"/>
</dbReference>
<accession>A0A5C5B9Q7</accession>
<comment type="similarity">
    <text evidence="2">Belongs to the class-V pyridoxal-phosphate-dependent aminotransferase family. NifS/IscS subfamily.</text>
</comment>
<dbReference type="InterPro" id="IPR015422">
    <property type="entry name" value="PyrdxlP-dep_Trfase_small"/>
</dbReference>
<dbReference type="InterPro" id="IPR016454">
    <property type="entry name" value="Cysteine_dSase"/>
</dbReference>
<evidence type="ECO:0000256" key="4">
    <source>
        <dbReference type="ARBA" id="ARBA00022679"/>
    </source>
</evidence>
<keyword evidence="7" id="KW-0408">Iron</keyword>
<organism evidence="12 13">
    <name type="scientific">Miniimonas arenae</name>
    <dbReference type="NCBI Taxonomy" id="676201"/>
    <lineage>
        <taxon>Bacteria</taxon>
        <taxon>Bacillati</taxon>
        <taxon>Actinomycetota</taxon>
        <taxon>Actinomycetes</taxon>
        <taxon>Micrococcales</taxon>
        <taxon>Beutenbergiaceae</taxon>
        <taxon>Miniimonas</taxon>
    </lineage>
</organism>
<comment type="caution">
    <text evidence="12">The sequence shown here is derived from an EMBL/GenBank/DDBJ whole genome shotgun (WGS) entry which is preliminary data.</text>
</comment>
<evidence type="ECO:0000256" key="10">
    <source>
        <dbReference type="RuleBase" id="RU004504"/>
    </source>
</evidence>
<evidence type="ECO:0000256" key="1">
    <source>
        <dbReference type="ARBA" id="ARBA00001933"/>
    </source>
</evidence>
<evidence type="ECO:0000256" key="6">
    <source>
        <dbReference type="ARBA" id="ARBA00022898"/>
    </source>
</evidence>
<dbReference type="GO" id="GO:0046872">
    <property type="term" value="F:metal ion binding"/>
    <property type="evidence" value="ECO:0007669"/>
    <property type="project" value="UniProtKB-KW"/>
</dbReference>
<dbReference type="PIRSF" id="PIRSF005572">
    <property type="entry name" value="NifS"/>
    <property type="match status" value="1"/>
</dbReference>
<dbReference type="AlphaFoldDB" id="A0A5C5B9Q7"/>
<evidence type="ECO:0000313" key="13">
    <source>
        <dbReference type="Proteomes" id="UP000313849"/>
    </source>
</evidence>
<evidence type="ECO:0000256" key="7">
    <source>
        <dbReference type="ARBA" id="ARBA00023004"/>
    </source>
</evidence>
<dbReference type="Gene3D" id="3.90.1150.10">
    <property type="entry name" value="Aspartate Aminotransferase, domain 1"/>
    <property type="match status" value="1"/>
</dbReference>
<keyword evidence="4" id="KW-0808">Transferase</keyword>
<keyword evidence="6" id="KW-0663">Pyridoxal phosphate</keyword>
<sequence length="392" mass="39733">MPYLDRAATSPVRREALEAAWPFLTARFGNPSSVHALGHDASTALEQARADVAAVLGARPAEVVFTSGGTESDNTAVKGLALARREAVGATRVVISAVEHPAVLESAAWLARTGFDLTVLPVDGDGVVDLDALDAALAGGDVAVVSVQLASNEVGTVQPLEDVAARCHAAGVPLHCDAVQAAGALALDVAGLGVDALSLSGHKVGAPKGTGVLWLRRGVRLEPLLHGGGQERGVRSGTQDVAGAVAFAVALGLADAERAAGSVLAARRDAFVAQVLDGVRPLLPSARLTGHPVRRLPGHASFVLGGVSGESVLLELEQRGVLVSSGSACHAGSDEPSHVLTAMGLDRELAQTALRVTFGREASSEDLSLAARAVVEAVAALVRRGTSSGEVG</sequence>
<evidence type="ECO:0000256" key="5">
    <source>
        <dbReference type="ARBA" id="ARBA00022723"/>
    </source>
</evidence>
<evidence type="ECO:0000259" key="11">
    <source>
        <dbReference type="Pfam" id="PF00266"/>
    </source>
</evidence>
<dbReference type="InterPro" id="IPR015421">
    <property type="entry name" value="PyrdxlP-dep_Trfase_major"/>
</dbReference>
<protein>
    <recommendedName>
        <fullName evidence="3">cysteine desulfurase</fullName>
        <ecNumber evidence="3">2.8.1.7</ecNumber>
    </recommendedName>
</protein>
<keyword evidence="8" id="KW-0411">Iron-sulfur</keyword>
<dbReference type="SUPFAM" id="SSF53383">
    <property type="entry name" value="PLP-dependent transferases"/>
    <property type="match status" value="1"/>
</dbReference>
<feature type="domain" description="Aminotransferase class V" evidence="11">
    <location>
        <begin position="3"/>
        <end position="367"/>
    </location>
</feature>
<evidence type="ECO:0000256" key="3">
    <source>
        <dbReference type="ARBA" id="ARBA00012239"/>
    </source>
</evidence>
<reference evidence="12 13" key="1">
    <citation type="submission" date="2019-06" db="EMBL/GenBank/DDBJ databases">
        <title>Draft genome sequence of Miniimonas arenae KCTC 19750T isolated from sea sand.</title>
        <authorList>
            <person name="Park S.-J."/>
        </authorList>
    </citation>
    <scope>NUCLEOTIDE SEQUENCE [LARGE SCALE GENOMIC DNA]</scope>
    <source>
        <strain evidence="12 13">KCTC 19750</strain>
    </source>
</reference>
<name>A0A5C5B9Q7_9MICO</name>
<dbReference type="EMBL" id="VENP01000040">
    <property type="protein sequence ID" value="TNU73570.1"/>
    <property type="molecule type" value="Genomic_DNA"/>
</dbReference>
<dbReference type="OrthoDB" id="9808002at2"/>
<proteinExistence type="inferred from homology"/>
<dbReference type="GO" id="GO:0051536">
    <property type="term" value="F:iron-sulfur cluster binding"/>
    <property type="evidence" value="ECO:0007669"/>
    <property type="project" value="UniProtKB-KW"/>
</dbReference>
<keyword evidence="5" id="KW-0479">Metal-binding</keyword>
<comment type="catalytic activity">
    <reaction evidence="9">
        <text>(sulfur carrier)-H + L-cysteine = (sulfur carrier)-SH + L-alanine</text>
        <dbReference type="Rhea" id="RHEA:43892"/>
        <dbReference type="Rhea" id="RHEA-COMP:14737"/>
        <dbReference type="Rhea" id="RHEA-COMP:14739"/>
        <dbReference type="ChEBI" id="CHEBI:29917"/>
        <dbReference type="ChEBI" id="CHEBI:35235"/>
        <dbReference type="ChEBI" id="CHEBI:57972"/>
        <dbReference type="ChEBI" id="CHEBI:64428"/>
        <dbReference type="EC" id="2.8.1.7"/>
    </reaction>
</comment>
<dbReference type="Gene3D" id="1.10.260.50">
    <property type="match status" value="1"/>
</dbReference>
<evidence type="ECO:0000256" key="9">
    <source>
        <dbReference type="ARBA" id="ARBA00050776"/>
    </source>
</evidence>
<dbReference type="PANTHER" id="PTHR11601:SF34">
    <property type="entry name" value="CYSTEINE DESULFURASE"/>
    <property type="match status" value="1"/>
</dbReference>
<comment type="cofactor">
    <cofactor evidence="1 10">
        <name>pyridoxal 5'-phosphate</name>
        <dbReference type="ChEBI" id="CHEBI:597326"/>
    </cofactor>
</comment>
<dbReference type="InterPro" id="IPR015424">
    <property type="entry name" value="PyrdxlP-dep_Trfase"/>
</dbReference>
<dbReference type="Gene3D" id="3.40.640.10">
    <property type="entry name" value="Type I PLP-dependent aspartate aminotransferase-like (Major domain)"/>
    <property type="match status" value="1"/>
</dbReference>
<dbReference type="PANTHER" id="PTHR11601">
    <property type="entry name" value="CYSTEINE DESULFURYLASE FAMILY MEMBER"/>
    <property type="match status" value="1"/>
</dbReference>
<dbReference type="Proteomes" id="UP000313849">
    <property type="component" value="Unassembled WGS sequence"/>
</dbReference>
<dbReference type="Pfam" id="PF00266">
    <property type="entry name" value="Aminotran_5"/>
    <property type="match status" value="1"/>
</dbReference>